<gene>
    <name evidence="2" type="ORF">H5410_054493</name>
</gene>
<sequence length="127" mass="14349">MKPVGPNDQNDPILRSKEPRSSYGANWPSRSKRPIFMIKRSPKQMPVKIFNMEPVGPNGQNGLVSWSNNLQTSYGANWPSWQKCPILKVKRTPEQLALTTKKAYFQDQTSPGASKPPIFSIFVLYSP</sequence>
<dbReference type="EMBL" id="JACXVP010000011">
    <property type="protein sequence ID" value="KAG5574359.1"/>
    <property type="molecule type" value="Genomic_DNA"/>
</dbReference>
<evidence type="ECO:0000313" key="3">
    <source>
        <dbReference type="Proteomes" id="UP000824120"/>
    </source>
</evidence>
<proteinExistence type="predicted"/>
<accession>A0A9J5WG74</accession>
<evidence type="ECO:0000313" key="2">
    <source>
        <dbReference type="EMBL" id="KAG5574359.1"/>
    </source>
</evidence>
<keyword evidence="3" id="KW-1185">Reference proteome</keyword>
<dbReference type="Proteomes" id="UP000824120">
    <property type="component" value="Chromosome 11"/>
</dbReference>
<reference evidence="2 3" key="1">
    <citation type="submission" date="2020-09" db="EMBL/GenBank/DDBJ databases">
        <title>De no assembly of potato wild relative species, Solanum commersonii.</title>
        <authorList>
            <person name="Cho K."/>
        </authorList>
    </citation>
    <scope>NUCLEOTIDE SEQUENCE [LARGE SCALE GENOMIC DNA]</scope>
    <source>
        <strain evidence="2">LZ3.2</strain>
        <tissue evidence="2">Leaf</tissue>
    </source>
</reference>
<protein>
    <submittedName>
        <fullName evidence="2">Uncharacterized protein</fullName>
    </submittedName>
</protein>
<organism evidence="2 3">
    <name type="scientific">Solanum commersonii</name>
    <name type="common">Commerson's wild potato</name>
    <name type="synonym">Commerson's nightshade</name>
    <dbReference type="NCBI Taxonomy" id="4109"/>
    <lineage>
        <taxon>Eukaryota</taxon>
        <taxon>Viridiplantae</taxon>
        <taxon>Streptophyta</taxon>
        <taxon>Embryophyta</taxon>
        <taxon>Tracheophyta</taxon>
        <taxon>Spermatophyta</taxon>
        <taxon>Magnoliopsida</taxon>
        <taxon>eudicotyledons</taxon>
        <taxon>Gunneridae</taxon>
        <taxon>Pentapetalae</taxon>
        <taxon>asterids</taxon>
        <taxon>lamiids</taxon>
        <taxon>Solanales</taxon>
        <taxon>Solanaceae</taxon>
        <taxon>Solanoideae</taxon>
        <taxon>Solaneae</taxon>
        <taxon>Solanum</taxon>
    </lineage>
</organism>
<comment type="caution">
    <text evidence="2">The sequence shown here is derived from an EMBL/GenBank/DDBJ whole genome shotgun (WGS) entry which is preliminary data.</text>
</comment>
<name>A0A9J5WG74_SOLCO</name>
<evidence type="ECO:0000256" key="1">
    <source>
        <dbReference type="SAM" id="MobiDB-lite"/>
    </source>
</evidence>
<feature type="region of interest" description="Disordered" evidence="1">
    <location>
        <begin position="1"/>
        <end position="29"/>
    </location>
</feature>
<dbReference type="AlphaFoldDB" id="A0A9J5WG74"/>